<name>A0A438GGV3_VITVI</name>
<dbReference type="AlphaFoldDB" id="A0A438GGV3"/>
<reference evidence="2 3" key="1">
    <citation type="journal article" date="2018" name="PLoS Genet.">
        <title>Population sequencing reveals clonal diversity and ancestral inbreeding in the grapevine cultivar Chardonnay.</title>
        <authorList>
            <person name="Roach M.J."/>
            <person name="Johnson D.L."/>
            <person name="Bohlmann J."/>
            <person name="van Vuuren H.J."/>
            <person name="Jones S.J."/>
            <person name="Pretorius I.S."/>
            <person name="Schmidt S.A."/>
            <person name="Borneman A.R."/>
        </authorList>
    </citation>
    <scope>NUCLEOTIDE SEQUENCE [LARGE SCALE GENOMIC DNA]</scope>
    <source>
        <strain evidence="3">cv. Chardonnay</strain>
        <tissue evidence="2">Leaf</tissue>
    </source>
</reference>
<evidence type="ECO:0000256" key="1">
    <source>
        <dbReference type="SAM" id="MobiDB-lite"/>
    </source>
</evidence>
<feature type="region of interest" description="Disordered" evidence="1">
    <location>
        <begin position="178"/>
        <end position="199"/>
    </location>
</feature>
<proteinExistence type="predicted"/>
<comment type="caution">
    <text evidence="2">The sequence shown here is derived from an EMBL/GenBank/DDBJ whole genome shotgun (WGS) entry which is preliminary data.</text>
</comment>
<feature type="region of interest" description="Disordered" evidence="1">
    <location>
        <begin position="1"/>
        <end position="25"/>
    </location>
</feature>
<dbReference type="Proteomes" id="UP000288805">
    <property type="component" value="Unassembled WGS sequence"/>
</dbReference>
<dbReference type="PANTHER" id="PTHR33240">
    <property type="entry name" value="OS08G0508500 PROTEIN"/>
    <property type="match status" value="1"/>
</dbReference>
<dbReference type="EMBL" id="QGNW01000437">
    <property type="protein sequence ID" value="RVW71438.1"/>
    <property type="molecule type" value="Genomic_DNA"/>
</dbReference>
<organism evidence="2 3">
    <name type="scientific">Vitis vinifera</name>
    <name type="common">Grape</name>
    <dbReference type="NCBI Taxonomy" id="29760"/>
    <lineage>
        <taxon>Eukaryota</taxon>
        <taxon>Viridiplantae</taxon>
        <taxon>Streptophyta</taxon>
        <taxon>Embryophyta</taxon>
        <taxon>Tracheophyta</taxon>
        <taxon>Spermatophyta</taxon>
        <taxon>Magnoliopsida</taxon>
        <taxon>eudicotyledons</taxon>
        <taxon>Gunneridae</taxon>
        <taxon>Pentapetalae</taxon>
        <taxon>rosids</taxon>
        <taxon>Vitales</taxon>
        <taxon>Vitaceae</taxon>
        <taxon>Viteae</taxon>
        <taxon>Vitis</taxon>
    </lineage>
</organism>
<protein>
    <submittedName>
        <fullName evidence="2">Uncharacterized protein</fullName>
    </submittedName>
</protein>
<feature type="compositionally biased region" description="Basic and acidic residues" evidence="1">
    <location>
        <begin position="13"/>
        <end position="25"/>
    </location>
</feature>
<gene>
    <name evidence="2" type="ORF">CK203_057569</name>
</gene>
<evidence type="ECO:0000313" key="2">
    <source>
        <dbReference type="EMBL" id="RVW71438.1"/>
    </source>
</evidence>
<evidence type="ECO:0000313" key="3">
    <source>
        <dbReference type="Proteomes" id="UP000288805"/>
    </source>
</evidence>
<dbReference type="PANTHER" id="PTHR33240:SF15">
    <property type="entry name" value="GAG-PRO-LIKE PROTEIN"/>
    <property type="match status" value="1"/>
</dbReference>
<feature type="compositionally biased region" description="Polar residues" evidence="1">
    <location>
        <begin position="1"/>
        <end position="12"/>
    </location>
</feature>
<accession>A0A438GGV3</accession>
<sequence length="361" mass="40281">MARTNKTNPSERNSNKRCDYHKDHGHTTETCRSLHYMVEDLLKAGHLKRAVINYIHGGPLDDEYSSKRKRQRLLQATTVREQPHRDALILTLGVGNHDVRRILVDPGSSADLLQVAIIKQMGFIPSSLENPGRTLSGFNGSSTTSLGMPFRPHTIKWSASSPKMDKLIFTEASSMPGNVIRSPARPDPVPIANTPPKKQMLLTNSNYSTRRSNATRRATPWDVTLGRFGTRAKNRVALAPIKMVARRHSGSLWHQSQKSGRFGTDTNGGQTSLWVALAPEPKIGSLWHRYKWLQDVTLGRFGTRAKNRVALAPIQMVARRHSGSLWHQSQKSGRFGIDTNGCKTSLWVALAPEPKIGSLWH</sequence>
<dbReference type="CDD" id="cd00303">
    <property type="entry name" value="retropepsin_like"/>
    <property type="match status" value="1"/>
</dbReference>